<proteinExistence type="predicted"/>
<feature type="region of interest" description="Disordered" evidence="1">
    <location>
        <begin position="1"/>
        <end position="72"/>
    </location>
</feature>
<keyword evidence="3" id="KW-1185">Reference proteome</keyword>
<evidence type="ECO:0000256" key="1">
    <source>
        <dbReference type="SAM" id="MobiDB-lite"/>
    </source>
</evidence>
<organism evidence="2 3">
    <name type="scientific">Dunaliella salina</name>
    <name type="common">Green alga</name>
    <name type="synonym">Protococcus salinus</name>
    <dbReference type="NCBI Taxonomy" id="3046"/>
    <lineage>
        <taxon>Eukaryota</taxon>
        <taxon>Viridiplantae</taxon>
        <taxon>Chlorophyta</taxon>
        <taxon>core chlorophytes</taxon>
        <taxon>Chlorophyceae</taxon>
        <taxon>CS clade</taxon>
        <taxon>Chlamydomonadales</taxon>
        <taxon>Dunaliellaceae</taxon>
        <taxon>Dunaliella</taxon>
    </lineage>
</organism>
<accession>A0ABQ7G5W7</accession>
<dbReference type="Proteomes" id="UP000815325">
    <property type="component" value="Unassembled WGS sequence"/>
</dbReference>
<gene>
    <name evidence="2" type="ORF">DUNSADRAFT_15171</name>
</gene>
<dbReference type="EMBL" id="MU070089">
    <property type="protein sequence ID" value="KAF5830014.1"/>
    <property type="molecule type" value="Genomic_DNA"/>
</dbReference>
<name>A0ABQ7G5W7_DUNSA</name>
<reference evidence="2" key="1">
    <citation type="submission" date="2017-08" db="EMBL/GenBank/DDBJ databases">
        <authorList>
            <person name="Polle J.E."/>
            <person name="Barry K."/>
            <person name="Cushman J."/>
            <person name="Schmutz J."/>
            <person name="Tran D."/>
            <person name="Hathwaick L.T."/>
            <person name="Yim W.C."/>
            <person name="Jenkins J."/>
            <person name="Mckie-Krisberg Z.M."/>
            <person name="Prochnik S."/>
            <person name="Lindquist E."/>
            <person name="Dockter R.B."/>
            <person name="Adam C."/>
            <person name="Molina H."/>
            <person name="Bunkerborg J."/>
            <person name="Jin E."/>
            <person name="Buchheim M."/>
            <person name="Magnuson J."/>
        </authorList>
    </citation>
    <scope>NUCLEOTIDE SEQUENCE</scope>
    <source>
        <strain evidence="2">CCAP 19/18</strain>
    </source>
</reference>
<evidence type="ECO:0000313" key="3">
    <source>
        <dbReference type="Proteomes" id="UP000815325"/>
    </source>
</evidence>
<protein>
    <recommendedName>
        <fullName evidence="4">Ubiquitin-like protease family profile domain-containing protein</fullName>
    </recommendedName>
</protein>
<feature type="compositionally biased region" description="Low complexity" evidence="1">
    <location>
        <begin position="40"/>
        <end position="49"/>
    </location>
</feature>
<feature type="compositionally biased region" description="Basic residues" evidence="1">
    <location>
        <begin position="1"/>
        <end position="16"/>
    </location>
</feature>
<evidence type="ECO:0000313" key="2">
    <source>
        <dbReference type="EMBL" id="KAF5830014.1"/>
    </source>
</evidence>
<feature type="compositionally biased region" description="Polar residues" evidence="1">
    <location>
        <begin position="50"/>
        <end position="67"/>
    </location>
</feature>
<comment type="caution">
    <text evidence="2">The sequence shown here is derived from an EMBL/GenBank/DDBJ whole genome shotgun (WGS) entry which is preliminary data.</text>
</comment>
<sequence>MKRRAVKTGRRRRVHASRSSSWPKSAAVQVADRQLSEPQAGSRRASSSGVSEQHVATASDPMPSSSDYEADGGQEFAPEAAQQIGDRDHRVDEAPVRVEDKAAVRVDDVAGNSHGQGVAASQEVKEVESEEGLQMQQHQQEQEQWDALARRCPADMDMDPALLAKWSLHVGLLQGKADSCGTHSGNWVADSAIFQVLEPLTFPEAQHFTFNCEAFELNVCYLEAGHVQIPDTRSKLPKANLMLLVTHIMSETEGLHFSAMILNVKCKVLHVFDTLGRQADSMAASVFNQQYPRLKIFQKGFSIQNHTGRLRQSMATCGVWATWLCFAYAVNYRQCRDPITDRVDTAKLQGDVVSFWKGLTF</sequence>
<evidence type="ECO:0008006" key="4">
    <source>
        <dbReference type="Google" id="ProtNLM"/>
    </source>
</evidence>